<dbReference type="InterPro" id="IPR001451">
    <property type="entry name" value="Hexapep"/>
</dbReference>
<keyword evidence="1" id="KW-0444">Lipid biosynthesis</keyword>
<name>A0ABT0C120_9BACT</name>
<dbReference type="Gene3D" id="1.20.1180.10">
    <property type="entry name" value="Udp N-acetylglucosamine O-acyltransferase, C-terminal domain"/>
    <property type="match status" value="1"/>
</dbReference>
<evidence type="ECO:0000256" key="1">
    <source>
        <dbReference type="ARBA" id="ARBA00022516"/>
    </source>
</evidence>
<evidence type="ECO:0000259" key="6">
    <source>
        <dbReference type="Pfam" id="PF13720"/>
    </source>
</evidence>
<evidence type="ECO:0000256" key="3">
    <source>
        <dbReference type="ARBA" id="ARBA00022679"/>
    </source>
</evidence>
<accession>A0ABT0C120</accession>
<feature type="domain" description="UDP N-acetylglucosamine O-acyltransferase C-terminal" evidence="6">
    <location>
        <begin position="172"/>
        <end position="253"/>
    </location>
</feature>
<keyword evidence="2" id="KW-0441">Lipid A biosynthesis</keyword>
<evidence type="ECO:0000313" key="7">
    <source>
        <dbReference type="EMBL" id="MCJ2380723.1"/>
    </source>
</evidence>
<sequence length="255" mass="27911">MISPLAYVDASAKLGNNVIVHPFAYIDKNVEIGDNCEIMPYASVLSGTRMGKGNRVFQHAVLGAEPQDFKYKGGDTLLVIGDNNVIRENVVINRATADGQTQIGNGNFIHEGVHISHDTKVGNHCVIGYGSKISGNCQIEDCAIFGGNILVSQGCRIGTWAMIQTGCRFRKDIPPYIVAAKEPTCYYGVNAVVLSHEGFDAKVIKHIGHAYRILFQSNCSVFDALLMIRDQVPMSEEIEHIIQFVEASELGIIRE</sequence>
<evidence type="ECO:0000313" key="8">
    <source>
        <dbReference type="Proteomes" id="UP001165444"/>
    </source>
</evidence>
<gene>
    <name evidence="7" type="primary">lpxA</name>
    <name evidence="7" type="ORF">MUN53_08890</name>
</gene>
<dbReference type="GO" id="GO:0008780">
    <property type="term" value="F:acyl-[acyl-carrier-protein]-UDP-N-acetylglucosamine O-acyltransferase activity"/>
    <property type="evidence" value="ECO:0007669"/>
    <property type="project" value="UniProtKB-EC"/>
</dbReference>
<reference evidence="7 8" key="1">
    <citation type="submission" date="2022-03" db="EMBL/GenBank/DDBJ databases">
        <title>Parabacteroides sp. nov. isolated from swine feces.</title>
        <authorList>
            <person name="Bak J.E."/>
        </authorList>
    </citation>
    <scope>NUCLEOTIDE SEQUENCE [LARGE SCALE GENOMIC DNA]</scope>
    <source>
        <strain evidence="7 8">AGMB00274</strain>
    </source>
</reference>
<dbReference type="NCBIfam" id="NF003657">
    <property type="entry name" value="PRK05289.1"/>
    <property type="match status" value="1"/>
</dbReference>
<proteinExistence type="predicted"/>
<keyword evidence="4" id="KW-0443">Lipid metabolism</keyword>
<dbReference type="SUPFAM" id="SSF51161">
    <property type="entry name" value="Trimeric LpxA-like enzymes"/>
    <property type="match status" value="1"/>
</dbReference>
<keyword evidence="5 7" id="KW-0012">Acyltransferase</keyword>
<dbReference type="CDD" id="cd03351">
    <property type="entry name" value="LbH_UDP-GlcNAc_AT"/>
    <property type="match status" value="1"/>
</dbReference>
<dbReference type="InterPro" id="IPR037157">
    <property type="entry name" value="Acetyltransf_C_sf"/>
</dbReference>
<evidence type="ECO:0000256" key="4">
    <source>
        <dbReference type="ARBA" id="ARBA00023098"/>
    </source>
</evidence>
<dbReference type="PANTHER" id="PTHR43480:SF1">
    <property type="entry name" value="ACYL-[ACYL-CARRIER-PROTEIN]--UDP-N-ACETYLGLUCOSAMINE O-ACYLTRANSFERASE, MITOCHONDRIAL-RELATED"/>
    <property type="match status" value="1"/>
</dbReference>
<keyword evidence="3 7" id="KW-0808">Transferase</keyword>
<dbReference type="Pfam" id="PF00132">
    <property type="entry name" value="Hexapep"/>
    <property type="match status" value="1"/>
</dbReference>
<dbReference type="PIRSF" id="PIRSF000456">
    <property type="entry name" value="UDP-GlcNAc_acltr"/>
    <property type="match status" value="1"/>
</dbReference>
<evidence type="ECO:0000256" key="2">
    <source>
        <dbReference type="ARBA" id="ARBA00022556"/>
    </source>
</evidence>
<dbReference type="RefSeq" id="WP_243324896.1">
    <property type="nucleotide sequence ID" value="NZ_JAKZMM010000019.1"/>
</dbReference>
<comment type="caution">
    <text evidence="7">The sequence shown here is derived from an EMBL/GenBank/DDBJ whole genome shotgun (WGS) entry which is preliminary data.</text>
</comment>
<dbReference type="Pfam" id="PF13720">
    <property type="entry name" value="Acetyltransf_11"/>
    <property type="match status" value="1"/>
</dbReference>
<dbReference type="InterPro" id="IPR011004">
    <property type="entry name" value="Trimer_LpxA-like_sf"/>
</dbReference>
<dbReference type="NCBIfam" id="TIGR01852">
    <property type="entry name" value="lipid_A_lpxA"/>
    <property type="match status" value="1"/>
</dbReference>
<dbReference type="PANTHER" id="PTHR43480">
    <property type="entry name" value="ACYL-[ACYL-CARRIER-PROTEIN]--UDP-N-ACETYLGLUCOSAMINE O-ACYLTRANSFERASE"/>
    <property type="match status" value="1"/>
</dbReference>
<organism evidence="7 8">
    <name type="scientific">Parabacteroides faecalis</name>
    <dbReference type="NCBI Taxonomy" id="2924040"/>
    <lineage>
        <taxon>Bacteria</taxon>
        <taxon>Pseudomonadati</taxon>
        <taxon>Bacteroidota</taxon>
        <taxon>Bacteroidia</taxon>
        <taxon>Bacteroidales</taxon>
        <taxon>Tannerellaceae</taxon>
        <taxon>Parabacteroides</taxon>
    </lineage>
</organism>
<protein>
    <submittedName>
        <fullName evidence="7">Acyl-ACP--UDP-N-acetylglucosamine O-acyltransferase</fullName>
        <ecNumber evidence="7">2.3.1.129</ecNumber>
    </submittedName>
</protein>
<dbReference type="EMBL" id="JAKZMM010000019">
    <property type="protein sequence ID" value="MCJ2380723.1"/>
    <property type="molecule type" value="Genomic_DNA"/>
</dbReference>
<dbReference type="EC" id="2.3.1.129" evidence="7"/>
<dbReference type="InterPro" id="IPR029098">
    <property type="entry name" value="Acetyltransf_C"/>
</dbReference>
<keyword evidence="8" id="KW-1185">Reference proteome</keyword>
<dbReference type="Proteomes" id="UP001165444">
    <property type="component" value="Unassembled WGS sequence"/>
</dbReference>
<dbReference type="Gene3D" id="2.160.10.10">
    <property type="entry name" value="Hexapeptide repeat proteins"/>
    <property type="match status" value="1"/>
</dbReference>
<evidence type="ECO:0000256" key="5">
    <source>
        <dbReference type="ARBA" id="ARBA00023315"/>
    </source>
</evidence>
<dbReference type="InterPro" id="IPR010137">
    <property type="entry name" value="Lipid_A_LpxA"/>
</dbReference>